<proteinExistence type="predicted"/>
<evidence type="ECO:0000313" key="1">
    <source>
        <dbReference type="EMBL" id="KAI3755420.1"/>
    </source>
</evidence>
<protein>
    <submittedName>
        <fullName evidence="1">Uncharacterized protein</fullName>
    </submittedName>
</protein>
<reference evidence="2" key="1">
    <citation type="journal article" date="2022" name="Mol. Ecol. Resour.">
        <title>The genomes of chicory, endive, great burdock and yacon provide insights into Asteraceae palaeo-polyploidization history and plant inulin production.</title>
        <authorList>
            <person name="Fan W."/>
            <person name="Wang S."/>
            <person name="Wang H."/>
            <person name="Wang A."/>
            <person name="Jiang F."/>
            <person name="Liu H."/>
            <person name="Zhao H."/>
            <person name="Xu D."/>
            <person name="Zhang Y."/>
        </authorList>
    </citation>
    <scope>NUCLEOTIDE SEQUENCE [LARGE SCALE GENOMIC DNA]</scope>
    <source>
        <strain evidence="2">cv. Yunnan</strain>
    </source>
</reference>
<name>A0ACB9E9R1_9ASTR</name>
<accession>A0ACB9E9R1</accession>
<gene>
    <name evidence="1" type="ORF">L1987_55218</name>
</gene>
<dbReference type="EMBL" id="CM042035">
    <property type="protein sequence ID" value="KAI3755420.1"/>
    <property type="molecule type" value="Genomic_DNA"/>
</dbReference>
<dbReference type="Proteomes" id="UP001056120">
    <property type="component" value="Linkage Group LG18"/>
</dbReference>
<reference evidence="1 2" key="2">
    <citation type="journal article" date="2022" name="Mol. Ecol. Resour.">
        <title>The genomes of chicory, endive, great burdock and yacon provide insights into Asteraceae paleo-polyploidization history and plant inulin production.</title>
        <authorList>
            <person name="Fan W."/>
            <person name="Wang S."/>
            <person name="Wang H."/>
            <person name="Wang A."/>
            <person name="Jiang F."/>
            <person name="Liu H."/>
            <person name="Zhao H."/>
            <person name="Xu D."/>
            <person name="Zhang Y."/>
        </authorList>
    </citation>
    <scope>NUCLEOTIDE SEQUENCE [LARGE SCALE GENOMIC DNA]</scope>
    <source>
        <strain evidence="2">cv. Yunnan</strain>
        <tissue evidence="1">Leaves</tissue>
    </source>
</reference>
<organism evidence="1 2">
    <name type="scientific">Smallanthus sonchifolius</name>
    <dbReference type="NCBI Taxonomy" id="185202"/>
    <lineage>
        <taxon>Eukaryota</taxon>
        <taxon>Viridiplantae</taxon>
        <taxon>Streptophyta</taxon>
        <taxon>Embryophyta</taxon>
        <taxon>Tracheophyta</taxon>
        <taxon>Spermatophyta</taxon>
        <taxon>Magnoliopsida</taxon>
        <taxon>eudicotyledons</taxon>
        <taxon>Gunneridae</taxon>
        <taxon>Pentapetalae</taxon>
        <taxon>asterids</taxon>
        <taxon>campanulids</taxon>
        <taxon>Asterales</taxon>
        <taxon>Asteraceae</taxon>
        <taxon>Asteroideae</taxon>
        <taxon>Heliantheae alliance</taxon>
        <taxon>Millerieae</taxon>
        <taxon>Smallanthus</taxon>
    </lineage>
</organism>
<keyword evidence="2" id="KW-1185">Reference proteome</keyword>
<comment type="caution">
    <text evidence="1">The sequence shown here is derived from an EMBL/GenBank/DDBJ whole genome shotgun (WGS) entry which is preliminary data.</text>
</comment>
<evidence type="ECO:0000313" key="2">
    <source>
        <dbReference type="Proteomes" id="UP001056120"/>
    </source>
</evidence>
<sequence>MVALERRGIDRDMRPNTSMVAPPSSQLKNDIKIKLKINLLAYEHLIPQTDHQLLRYPLTGELHPASVSGHQWR</sequence>